<dbReference type="PANTHER" id="PTHR33592:SF17">
    <property type="entry name" value="LEUCINE-RICH REPEAT-CONTAINING N-TERMINAL PLANT-TYPE DOMAIN-CONTAINING PROTEIN"/>
    <property type="match status" value="1"/>
</dbReference>
<evidence type="ECO:0000256" key="1">
    <source>
        <dbReference type="SAM" id="SignalP"/>
    </source>
</evidence>
<dbReference type="AlphaFoldDB" id="B9SXL3"/>
<organism evidence="2 3">
    <name type="scientific">Ricinus communis</name>
    <name type="common">Castor bean</name>
    <dbReference type="NCBI Taxonomy" id="3988"/>
    <lineage>
        <taxon>Eukaryota</taxon>
        <taxon>Viridiplantae</taxon>
        <taxon>Streptophyta</taxon>
        <taxon>Embryophyta</taxon>
        <taxon>Tracheophyta</taxon>
        <taxon>Spermatophyta</taxon>
        <taxon>Magnoliopsida</taxon>
        <taxon>eudicotyledons</taxon>
        <taxon>Gunneridae</taxon>
        <taxon>Pentapetalae</taxon>
        <taxon>rosids</taxon>
        <taxon>fabids</taxon>
        <taxon>Malpighiales</taxon>
        <taxon>Euphorbiaceae</taxon>
        <taxon>Acalyphoideae</taxon>
        <taxon>Acalypheae</taxon>
        <taxon>Ricinus</taxon>
    </lineage>
</organism>
<dbReference type="InParanoid" id="B9SXL3"/>
<dbReference type="PANTHER" id="PTHR33592">
    <property type="entry name" value="TRANSMEMBRANE PROTEIN"/>
    <property type="match status" value="1"/>
</dbReference>
<dbReference type="EMBL" id="EQ974228">
    <property type="protein sequence ID" value="EEF31638.1"/>
    <property type="molecule type" value="Genomic_DNA"/>
</dbReference>
<feature type="chain" id="PRO_5002891775" evidence="1">
    <location>
        <begin position="21"/>
        <end position="119"/>
    </location>
</feature>
<keyword evidence="3" id="KW-1185">Reference proteome</keyword>
<evidence type="ECO:0000313" key="2">
    <source>
        <dbReference type="EMBL" id="EEF31638.1"/>
    </source>
</evidence>
<dbReference type="Proteomes" id="UP000008311">
    <property type="component" value="Unassembled WGS sequence"/>
</dbReference>
<proteinExistence type="predicted"/>
<feature type="signal peptide" evidence="1">
    <location>
        <begin position="1"/>
        <end position="20"/>
    </location>
</feature>
<protein>
    <submittedName>
        <fullName evidence="2">Uncharacterized protein</fullName>
    </submittedName>
</protein>
<accession>B9SXL3</accession>
<gene>
    <name evidence="2" type="ORF">RCOM_0017320</name>
</gene>
<evidence type="ECO:0000313" key="3">
    <source>
        <dbReference type="Proteomes" id="UP000008311"/>
    </source>
</evidence>
<reference evidence="3" key="1">
    <citation type="journal article" date="2010" name="Nat. Biotechnol.">
        <title>Draft genome sequence of the oilseed species Ricinus communis.</title>
        <authorList>
            <person name="Chan A.P."/>
            <person name="Crabtree J."/>
            <person name="Zhao Q."/>
            <person name="Lorenzi H."/>
            <person name="Orvis J."/>
            <person name="Puiu D."/>
            <person name="Melake-Berhan A."/>
            <person name="Jones K.M."/>
            <person name="Redman J."/>
            <person name="Chen G."/>
            <person name="Cahoon E.B."/>
            <person name="Gedil M."/>
            <person name="Stanke M."/>
            <person name="Haas B.J."/>
            <person name="Wortman J.R."/>
            <person name="Fraser-Liggett C.M."/>
            <person name="Ravel J."/>
            <person name="Rabinowicz P.D."/>
        </authorList>
    </citation>
    <scope>NUCLEOTIDE SEQUENCE [LARGE SCALE GENOMIC DNA]</scope>
    <source>
        <strain evidence="3">cv. Hale</strain>
    </source>
</reference>
<name>B9SXL3_RICCO</name>
<keyword evidence="1" id="KW-0732">Signal</keyword>
<sequence>MGFSKKDMFMILLIVSISLASVQLGAMRPLGGEEWLKGDNGLLVFQSLQKSDNPQKPGSNPCSNIPGGTGVCSMNIAGNVMVRAPAFPSLVMDAAAASIANKIDPNHASANHQEVGHQL</sequence>